<dbReference type="InterPro" id="IPR012902">
    <property type="entry name" value="N_methyl_site"/>
</dbReference>
<dbReference type="EMBL" id="CP031093">
    <property type="protein sequence ID" value="QCF24997.1"/>
    <property type="molecule type" value="Genomic_DNA"/>
</dbReference>
<protein>
    <submittedName>
        <fullName evidence="2">Prepilin-type N-terminal cleavage/methylation domain-containing protein</fullName>
    </submittedName>
</protein>
<gene>
    <name evidence="2" type="ORF">soil367_03050</name>
</gene>
<keyword evidence="1" id="KW-0472">Membrane</keyword>
<evidence type="ECO:0000313" key="3">
    <source>
        <dbReference type="Proteomes" id="UP000298049"/>
    </source>
</evidence>
<name>A0A4P7XGU9_9ALTE</name>
<accession>A0A4P7XGU9</accession>
<dbReference type="AlphaFoldDB" id="A0A4P7XGU9"/>
<keyword evidence="1" id="KW-0812">Transmembrane</keyword>
<proteinExistence type="predicted"/>
<feature type="transmembrane region" description="Helical" evidence="1">
    <location>
        <begin position="12"/>
        <end position="34"/>
    </location>
</feature>
<evidence type="ECO:0000313" key="2">
    <source>
        <dbReference type="EMBL" id="QCF24997.1"/>
    </source>
</evidence>
<evidence type="ECO:0000256" key="1">
    <source>
        <dbReference type="SAM" id="Phobius"/>
    </source>
</evidence>
<dbReference type="OrthoDB" id="9788802at2"/>
<dbReference type="KEGG" id="hmi:soil367_03050"/>
<keyword evidence="3" id="KW-1185">Reference proteome</keyword>
<keyword evidence="1" id="KW-1133">Transmembrane helix</keyword>
<dbReference type="PROSITE" id="PS00409">
    <property type="entry name" value="PROKAR_NTER_METHYL"/>
    <property type="match status" value="1"/>
</dbReference>
<sequence>MDRARGFTLVELVMVIMLMSIVATVSVTFIGQAARGVIDTGARQQRALAGIVISERLTRELREALPNSLRANGACIEWMPIVAASTYEGLPTAASPASFQAVALPGGSSASGRVAIYGYGRDLYNYANPGPLSPPASVAAGSPLVPVTFDSGLTHRFNTRSPNQRFYLVTDPVTLCQSGQYLYRYKNYGLQPGLGDSLPTAMPGREVVAAGLEASSVAFRVTPATLKRNAVVAFDFTLADVATGEKFSVSQEVQVRNVP</sequence>
<dbReference type="RefSeq" id="WP_136546769.1">
    <property type="nucleotide sequence ID" value="NZ_CP031093.1"/>
</dbReference>
<dbReference type="Proteomes" id="UP000298049">
    <property type="component" value="Chromosome"/>
</dbReference>
<dbReference type="Pfam" id="PF07963">
    <property type="entry name" value="N_methyl"/>
    <property type="match status" value="1"/>
</dbReference>
<dbReference type="NCBIfam" id="TIGR02532">
    <property type="entry name" value="IV_pilin_GFxxxE"/>
    <property type="match status" value="1"/>
</dbReference>
<organism evidence="2 3">
    <name type="scientific">Hydrocarboniclastica marina</name>
    <dbReference type="NCBI Taxonomy" id="2259620"/>
    <lineage>
        <taxon>Bacteria</taxon>
        <taxon>Pseudomonadati</taxon>
        <taxon>Pseudomonadota</taxon>
        <taxon>Gammaproteobacteria</taxon>
        <taxon>Alteromonadales</taxon>
        <taxon>Alteromonadaceae</taxon>
        <taxon>Hydrocarboniclastica</taxon>
    </lineage>
</organism>
<reference evidence="2 3" key="1">
    <citation type="submission" date="2018-07" db="EMBL/GenBank/DDBJ databases">
        <title>Marsedoiliclastica nanhaica gen. nov. sp. nov., a novel marine hydrocarbonoclastic bacterium isolated from an in-situ enriched hydrocarbon-degrading consortium in deep-sea sediment.</title>
        <authorList>
            <person name="Dong C."/>
            <person name="Ma T."/>
            <person name="Liu R."/>
            <person name="Shao Z."/>
        </authorList>
    </citation>
    <scope>NUCLEOTIDE SEQUENCE [LARGE SCALE GENOMIC DNA]</scope>
    <source>
        <strain evidence="3">soil36-7</strain>
    </source>
</reference>